<name>A0A401ZU30_9CHLR</name>
<dbReference type="NCBIfam" id="TIGR00095">
    <property type="entry name" value="16S rRNA (guanine(966)-N(2))-methyltransferase RsmD"/>
    <property type="match status" value="1"/>
</dbReference>
<evidence type="ECO:0000256" key="1">
    <source>
        <dbReference type="ARBA" id="ARBA00022603"/>
    </source>
</evidence>
<dbReference type="EMBL" id="BIFR01000001">
    <property type="protein sequence ID" value="GCE10280.1"/>
    <property type="molecule type" value="Genomic_DNA"/>
</dbReference>
<keyword evidence="1 3" id="KW-0489">Methyltransferase</keyword>
<sequence>MRVVTGEAKGKKLKSPKTVGTRPIMDRVKTALFDILAPEIQGTYFLDLFAGTGGVGIEALSRGAQRATFIEMSPPIVKLVRENLQITAMTAKAEVIHGDSFKFLQAYQLKPASQAVSRDRKPVGGGLQRGYNILYIAPPQYEEMAAKALQMTDSSSLMAEDALVIIQIHPKERPGVAAIAPLHLDLIDERRYGSTLLMFYRRRSTLHEVTASTTSTDATDAIQATAE</sequence>
<dbReference type="CDD" id="cd02440">
    <property type="entry name" value="AdoMet_MTases"/>
    <property type="match status" value="1"/>
</dbReference>
<dbReference type="OrthoDB" id="9803017at2"/>
<comment type="caution">
    <text evidence="3">The sequence shown here is derived from an EMBL/GenBank/DDBJ whole genome shotgun (WGS) entry which is preliminary data.</text>
</comment>
<keyword evidence="4" id="KW-1185">Reference proteome</keyword>
<reference evidence="4" key="1">
    <citation type="submission" date="2018-12" db="EMBL/GenBank/DDBJ databases">
        <title>Tengunoibacter tsumagoiensis gen. nov., sp. nov., Dictyobacter kobayashii sp. nov., D. alpinus sp. nov., and D. joshuensis sp. nov. and description of Dictyobacteraceae fam. nov. within the order Ktedonobacterales isolated from Tengu-no-mugimeshi.</title>
        <authorList>
            <person name="Wang C.M."/>
            <person name="Zheng Y."/>
            <person name="Sakai Y."/>
            <person name="Toyoda A."/>
            <person name="Minakuchi Y."/>
            <person name="Abe K."/>
            <person name="Yokota A."/>
            <person name="Yabe S."/>
        </authorList>
    </citation>
    <scope>NUCLEOTIDE SEQUENCE [LARGE SCALE GENOMIC DNA]</scope>
    <source>
        <strain evidence="4">Uno3</strain>
    </source>
</reference>
<dbReference type="PANTHER" id="PTHR43542">
    <property type="entry name" value="METHYLTRANSFERASE"/>
    <property type="match status" value="1"/>
</dbReference>
<dbReference type="InterPro" id="IPR029063">
    <property type="entry name" value="SAM-dependent_MTases_sf"/>
</dbReference>
<dbReference type="AlphaFoldDB" id="A0A401ZU30"/>
<protein>
    <submittedName>
        <fullName evidence="3">Methyltransferase</fullName>
    </submittedName>
</protein>
<evidence type="ECO:0000256" key="2">
    <source>
        <dbReference type="ARBA" id="ARBA00022679"/>
    </source>
</evidence>
<dbReference type="Proteomes" id="UP000287352">
    <property type="component" value="Unassembled WGS sequence"/>
</dbReference>
<dbReference type="Gene3D" id="3.40.50.150">
    <property type="entry name" value="Vaccinia Virus protein VP39"/>
    <property type="match status" value="1"/>
</dbReference>
<dbReference type="InterPro" id="IPR004398">
    <property type="entry name" value="RNA_MeTrfase_RsmD"/>
</dbReference>
<dbReference type="PANTHER" id="PTHR43542:SF1">
    <property type="entry name" value="METHYLTRANSFERASE"/>
    <property type="match status" value="1"/>
</dbReference>
<proteinExistence type="predicted"/>
<organism evidence="3 4">
    <name type="scientific">Tengunoibacter tsumagoiensis</name>
    <dbReference type="NCBI Taxonomy" id="2014871"/>
    <lineage>
        <taxon>Bacteria</taxon>
        <taxon>Bacillati</taxon>
        <taxon>Chloroflexota</taxon>
        <taxon>Ktedonobacteria</taxon>
        <taxon>Ktedonobacterales</taxon>
        <taxon>Dictyobacteraceae</taxon>
        <taxon>Tengunoibacter</taxon>
    </lineage>
</organism>
<evidence type="ECO:0000313" key="4">
    <source>
        <dbReference type="Proteomes" id="UP000287352"/>
    </source>
</evidence>
<dbReference type="GO" id="GO:0031167">
    <property type="term" value="P:rRNA methylation"/>
    <property type="evidence" value="ECO:0007669"/>
    <property type="project" value="InterPro"/>
</dbReference>
<evidence type="ECO:0000313" key="3">
    <source>
        <dbReference type="EMBL" id="GCE10280.1"/>
    </source>
</evidence>
<dbReference type="Pfam" id="PF03602">
    <property type="entry name" value="Cons_hypoth95"/>
    <property type="match status" value="1"/>
</dbReference>
<dbReference type="RefSeq" id="WP_126577893.1">
    <property type="nucleotide sequence ID" value="NZ_BIFR01000001.1"/>
</dbReference>
<dbReference type="SUPFAM" id="SSF53335">
    <property type="entry name" value="S-adenosyl-L-methionine-dependent methyltransferases"/>
    <property type="match status" value="1"/>
</dbReference>
<gene>
    <name evidence="3" type="ORF">KTT_01390</name>
</gene>
<accession>A0A401ZU30</accession>
<dbReference type="GO" id="GO:0008168">
    <property type="term" value="F:methyltransferase activity"/>
    <property type="evidence" value="ECO:0007669"/>
    <property type="project" value="UniProtKB-KW"/>
</dbReference>
<keyword evidence="2 3" id="KW-0808">Transferase</keyword>
<dbReference type="PIRSF" id="PIRSF004553">
    <property type="entry name" value="CHP00095"/>
    <property type="match status" value="1"/>
</dbReference>